<organism evidence="3 4">
    <name type="scientific">Marinomonas foliarum</name>
    <dbReference type="NCBI Taxonomy" id="491950"/>
    <lineage>
        <taxon>Bacteria</taxon>
        <taxon>Pseudomonadati</taxon>
        <taxon>Pseudomonadota</taxon>
        <taxon>Gammaproteobacteria</taxon>
        <taxon>Oceanospirillales</taxon>
        <taxon>Oceanospirillaceae</taxon>
        <taxon>Marinomonas</taxon>
    </lineage>
</organism>
<sequence length="68" mass="7558">MLDTLLANITHPSAIEGEKLNAFSVRYSLADQLGLTEELSLPTTERSDGEGLHSEILLRPRFPPPLRE</sequence>
<name>A0A368ZWH4_9GAMM</name>
<proteinExistence type="predicted"/>
<gene>
    <name evidence="3" type="ORF">DFP77_11775</name>
</gene>
<evidence type="ECO:0000259" key="2">
    <source>
        <dbReference type="Pfam" id="PF13776"/>
    </source>
</evidence>
<dbReference type="Proteomes" id="UP000253506">
    <property type="component" value="Unassembled WGS sequence"/>
</dbReference>
<dbReference type="RefSeq" id="WP_114412252.1">
    <property type="nucleotide sequence ID" value="NZ_QPJQ01000017.1"/>
</dbReference>
<accession>A0A368ZWH4</accession>
<evidence type="ECO:0000313" key="3">
    <source>
        <dbReference type="EMBL" id="RCX01295.1"/>
    </source>
</evidence>
<dbReference type="Pfam" id="PF13776">
    <property type="entry name" value="DUF4172"/>
    <property type="match status" value="1"/>
</dbReference>
<protein>
    <submittedName>
        <fullName evidence="3">Uncharacterized protein DUF4172</fullName>
    </submittedName>
</protein>
<feature type="domain" description="DUF4172" evidence="2">
    <location>
        <begin position="1"/>
        <end position="35"/>
    </location>
</feature>
<evidence type="ECO:0000313" key="4">
    <source>
        <dbReference type="Proteomes" id="UP000253506"/>
    </source>
</evidence>
<feature type="compositionally biased region" description="Basic and acidic residues" evidence="1">
    <location>
        <begin position="45"/>
        <end position="58"/>
    </location>
</feature>
<reference evidence="3 4" key="1">
    <citation type="submission" date="2018-07" db="EMBL/GenBank/DDBJ databases">
        <title>Genomic Encyclopedia of Type Strains, Phase III (KMG-III): the genomes of soil and plant-associated and newly described type strains.</title>
        <authorList>
            <person name="Whitman W."/>
        </authorList>
    </citation>
    <scope>NUCLEOTIDE SEQUENCE [LARGE SCALE GENOMIC DNA]</scope>
    <source>
        <strain evidence="3 4">CECT 7731</strain>
    </source>
</reference>
<feature type="region of interest" description="Disordered" evidence="1">
    <location>
        <begin position="40"/>
        <end position="68"/>
    </location>
</feature>
<dbReference type="OrthoDB" id="9807853at2"/>
<dbReference type="AlphaFoldDB" id="A0A368ZWH4"/>
<evidence type="ECO:0000256" key="1">
    <source>
        <dbReference type="SAM" id="MobiDB-lite"/>
    </source>
</evidence>
<comment type="caution">
    <text evidence="3">The sequence shown here is derived from an EMBL/GenBank/DDBJ whole genome shotgun (WGS) entry which is preliminary data.</text>
</comment>
<dbReference type="InterPro" id="IPR025230">
    <property type="entry name" value="DUF4172"/>
</dbReference>
<dbReference type="EMBL" id="QPJQ01000017">
    <property type="protein sequence ID" value="RCX01295.1"/>
    <property type="molecule type" value="Genomic_DNA"/>
</dbReference>